<proteinExistence type="inferred from homology"/>
<comment type="similarity">
    <text evidence="1">Belongs to the WXG100 family.</text>
</comment>
<protein>
    <recommendedName>
        <fullName evidence="1">ESAT-6-like protein</fullName>
    </recommendedName>
</protein>
<dbReference type="NCBIfam" id="TIGR03930">
    <property type="entry name" value="WXG100_ESAT6"/>
    <property type="match status" value="1"/>
</dbReference>
<dbReference type="Pfam" id="PF06013">
    <property type="entry name" value="WXG100"/>
    <property type="match status" value="1"/>
</dbReference>
<evidence type="ECO:0000313" key="4">
    <source>
        <dbReference type="Proteomes" id="UP000245845"/>
    </source>
</evidence>
<feature type="coiled-coil region" evidence="2">
    <location>
        <begin position="8"/>
        <end position="38"/>
    </location>
</feature>
<dbReference type="AlphaFoldDB" id="A0A2Y9BM54"/>
<keyword evidence="2" id="KW-0175">Coiled coil</keyword>
<comment type="caution">
    <text evidence="3">The sequence shown here is derived from an EMBL/GenBank/DDBJ whole genome shotgun (WGS) entry which is preliminary data.</text>
</comment>
<dbReference type="SUPFAM" id="SSF140453">
    <property type="entry name" value="EsxAB dimer-like"/>
    <property type="match status" value="1"/>
</dbReference>
<reference evidence="3 4" key="1">
    <citation type="submission" date="2018-05" db="EMBL/GenBank/DDBJ databases">
        <title>The Hungate 1000. A catalogue of reference genomes from the rumen microbiome.</title>
        <authorList>
            <person name="Kelly W."/>
        </authorList>
    </citation>
    <scope>NUCLEOTIDE SEQUENCE [LARGE SCALE GENOMIC DNA]</scope>
    <source>
        <strain evidence="3 4">NLAE-zl-C242</strain>
    </source>
</reference>
<name>A0A2Y9BM54_9FIRM</name>
<dbReference type="RefSeq" id="WP_181368795.1">
    <property type="nucleotide sequence ID" value="NZ_BAAACK010000005.1"/>
</dbReference>
<dbReference type="InterPro" id="IPR010310">
    <property type="entry name" value="T7SS_ESAT-6-like"/>
</dbReference>
<accession>A0A2Y9BM54</accession>
<dbReference type="Proteomes" id="UP000245845">
    <property type="component" value="Unassembled WGS sequence"/>
</dbReference>
<evidence type="ECO:0000256" key="1">
    <source>
        <dbReference type="RuleBase" id="RU362001"/>
    </source>
</evidence>
<keyword evidence="4" id="KW-1185">Reference proteome</keyword>
<sequence>MSDFTVSINDLKTKVDSLRQLNAQFKSQINELEGTEANLNGMWEGQARESFHNAFASDKVQMDNFYNAVEVYAQRLEAIAARYAQAEATNVEIANERTYK</sequence>
<gene>
    <name evidence="3" type="ORF">A8806_11319</name>
</gene>
<evidence type="ECO:0000313" key="3">
    <source>
        <dbReference type="EMBL" id="PWJ23586.1"/>
    </source>
</evidence>
<dbReference type="Gene3D" id="1.10.287.1060">
    <property type="entry name" value="ESAT-6-like"/>
    <property type="match status" value="1"/>
</dbReference>
<evidence type="ECO:0000256" key="2">
    <source>
        <dbReference type="SAM" id="Coils"/>
    </source>
</evidence>
<dbReference type="InterPro" id="IPR036689">
    <property type="entry name" value="ESAT-6-like_sf"/>
</dbReference>
<organism evidence="3 4">
    <name type="scientific">Faecalicatena orotica</name>
    <dbReference type="NCBI Taxonomy" id="1544"/>
    <lineage>
        <taxon>Bacteria</taxon>
        <taxon>Bacillati</taxon>
        <taxon>Bacillota</taxon>
        <taxon>Clostridia</taxon>
        <taxon>Lachnospirales</taxon>
        <taxon>Lachnospiraceae</taxon>
        <taxon>Faecalicatena</taxon>
    </lineage>
</organism>
<feature type="coiled-coil region" evidence="2">
    <location>
        <begin position="69"/>
        <end position="96"/>
    </location>
</feature>
<dbReference type="EMBL" id="QGDL01000013">
    <property type="protein sequence ID" value="PWJ23586.1"/>
    <property type="molecule type" value="Genomic_DNA"/>
</dbReference>